<evidence type="ECO:0000313" key="2">
    <source>
        <dbReference type="Proteomes" id="UP000199474"/>
    </source>
</evidence>
<reference evidence="2" key="1">
    <citation type="submission" date="2016-10" db="EMBL/GenBank/DDBJ databases">
        <authorList>
            <person name="Varghese N."/>
            <person name="Submissions S."/>
        </authorList>
    </citation>
    <scope>NUCLEOTIDE SEQUENCE [LARGE SCALE GENOMIC DNA]</scope>
    <source>
        <strain evidence="2">DSM 22530</strain>
    </source>
</reference>
<sequence>MFETTLKPQPEFENKMYDMIYQIAEKAQQDRDQLNEFPYLLSKSQLAKQVFNVSTQTLDAHIVRRSDFPKINIGDRVLYPKDEVISWIKDHISITNDIASERKIVSL</sequence>
<proteinExistence type="predicted"/>
<dbReference type="OrthoDB" id="2222873at2"/>
<dbReference type="STRING" id="640948.SAMN05216238_12119"/>
<gene>
    <name evidence="1" type="ORF">SAMN05216238_12119</name>
</gene>
<name>A0A1I2B3N6_9BACI</name>
<dbReference type="Proteomes" id="UP000199474">
    <property type="component" value="Unassembled WGS sequence"/>
</dbReference>
<evidence type="ECO:0000313" key="1">
    <source>
        <dbReference type="EMBL" id="SFE50802.1"/>
    </source>
</evidence>
<dbReference type="EMBL" id="FOMR01000021">
    <property type="protein sequence ID" value="SFE50802.1"/>
    <property type="molecule type" value="Genomic_DNA"/>
</dbReference>
<accession>A0A1I2B3N6</accession>
<protein>
    <recommendedName>
        <fullName evidence="3">Helix-turn-helix domain-containing protein</fullName>
    </recommendedName>
</protein>
<evidence type="ECO:0008006" key="3">
    <source>
        <dbReference type="Google" id="ProtNLM"/>
    </source>
</evidence>
<dbReference type="RefSeq" id="WP_090087806.1">
    <property type="nucleotide sequence ID" value="NZ_FOMR01000021.1"/>
</dbReference>
<organism evidence="1 2">
    <name type="scientific">Lentibacillus persicus</name>
    <dbReference type="NCBI Taxonomy" id="640948"/>
    <lineage>
        <taxon>Bacteria</taxon>
        <taxon>Bacillati</taxon>
        <taxon>Bacillota</taxon>
        <taxon>Bacilli</taxon>
        <taxon>Bacillales</taxon>
        <taxon>Bacillaceae</taxon>
        <taxon>Lentibacillus</taxon>
    </lineage>
</organism>
<keyword evidence="2" id="KW-1185">Reference proteome</keyword>
<dbReference type="AlphaFoldDB" id="A0A1I2B3N6"/>